<accession>A0A9P8QQG4</accession>
<name>A0A9P8QQG4_9HYPO</name>
<dbReference type="Proteomes" id="UP000827724">
    <property type="component" value="Unassembled WGS sequence"/>
</dbReference>
<feature type="region of interest" description="Disordered" evidence="1">
    <location>
        <begin position="170"/>
        <end position="195"/>
    </location>
</feature>
<dbReference type="AlphaFoldDB" id="A0A9P8QQG4"/>
<feature type="region of interest" description="Disordered" evidence="1">
    <location>
        <begin position="267"/>
        <end position="332"/>
    </location>
</feature>
<feature type="compositionally biased region" description="Basic residues" evidence="1">
    <location>
        <begin position="271"/>
        <end position="296"/>
    </location>
</feature>
<gene>
    <name evidence="2" type="ORF">Trco_003666</name>
</gene>
<reference evidence="2" key="1">
    <citation type="submission" date="2021-08" db="EMBL/GenBank/DDBJ databases">
        <title>Chromosome-Level Trichoderma cornu-damae using Hi-C Data.</title>
        <authorList>
            <person name="Kim C.S."/>
        </authorList>
    </citation>
    <scope>NUCLEOTIDE SEQUENCE</scope>
    <source>
        <strain evidence="2">KA19-0412C</strain>
    </source>
</reference>
<organism evidence="2 3">
    <name type="scientific">Trichoderma cornu-damae</name>
    <dbReference type="NCBI Taxonomy" id="654480"/>
    <lineage>
        <taxon>Eukaryota</taxon>
        <taxon>Fungi</taxon>
        <taxon>Dikarya</taxon>
        <taxon>Ascomycota</taxon>
        <taxon>Pezizomycotina</taxon>
        <taxon>Sordariomycetes</taxon>
        <taxon>Hypocreomycetidae</taxon>
        <taxon>Hypocreales</taxon>
        <taxon>Hypocreaceae</taxon>
        <taxon>Trichoderma</taxon>
    </lineage>
</organism>
<proteinExistence type="predicted"/>
<keyword evidence="3" id="KW-1185">Reference proteome</keyword>
<comment type="caution">
    <text evidence="2">The sequence shown here is derived from an EMBL/GenBank/DDBJ whole genome shotgun (WGS) entry which is preliminary data.</text>
</comment>
<evidence type="ECO:0000313" key="2">
    <source>
        <dbReference type="EMBL" id="KAH6607353.1"/>
    </source>
</evidence>
<protein>
    <submittedName>
        <fullName evidence="2">Uncharacterized protein</fullName>
    </submittedName>
</protein>
<sequence length="489" mass="52371">MHRLGGFVKDLGRAPLAAGAAAQHIPEHQAAEQICADPVDVLVDLPVAGSEQIRLVQTQGGERADLARLMRHFFVLGHDRADARHYAEQPHGALVELPGGGVEDGLDLLPLEKVIVDELPQQLDARQQLQPGAHELRGPGNARLLEEKPQAVHRHRQRARLVIGAARRRGGLRQPRETAQQRSAGVAGPRRGRRMLSRGRCRVAIAAADNRAASPVTPHAGDFEIQPAEADPLKVNFPGDKRLGDGIVHVAVLGAAWTRRAPIKREEAGRRRLAGTARRHGLEHHGARRRRSRRPSSLRPSPPPPPWRRRRRASGVGPGSRSRSRRRGRGLDWGRGWGWGRGRCSLGSYAMLGPGIRNAPPARRGAVALELEPEAALAWAFRIRPAVRARGMVGVHVPLEHVAGRKPTVAMGTDVAVASSIGPFGVGPPCVGPLDAGPLDVGPLNIGLLNIGLLDGVGLLNIGLLGGGGGLLSMDLAVAIQVARLKQRT</sequence>
<evidence type="ECO:0000256" key="1">
    <source>
        <dbReference type="SAM" id="MobiDB-lite"/>
    </source>
</evidence>
<dbReference type="EMBL" id="JAIWOZ010000003">
    <property type="protein sequence ID" value="KAH6607353.1"/>
    <property type="molecule type" value="Genomic_DNA"/>
</dbReference>
<evidence type="ECO:0000313" key="3">
    <source>
        <dbReference type="Proteomes" id="UP000827724"/>
    </source>
</evidence>